<protein>
    <submittedName>
        <fullName evidence="1">Uncharacterized protein</fullName>
    </submittedName>
</protein>
<reference evidence="1 2" key="1">
    <citation type="journal article" date="2019" name="Front. Microbiol.">
        <title>Ammonia Oxidation by the Arctic Terrestrial Thaumarchaeote Candidatus Nitrosocosmicus arcticus Is Stimulated by Increasing Temperatures.</title>
        <authorList>
            <person name="Alves R.J.E."/>
            <person name="Kerou M."/>
            <person name="Zappe A."/>
            <person name="Bittner R."/>
            <person name="Abby S.S."/>
            <person name="Schmidt H.A."/>
            <person name="Pfeifer K."/>
            <person name="Schleper C."/>
        </authorList>
    </citation>
    <scope>NUCLEOTIDE SEQUENCE [LARGE SCALE GENOMIC DNA]</scope>
    <source>
        <strain evidence="1 2">Kfb</strain>
    </source>
</reference>
<comment type="caution">
    <text evidence="1">The sequence shown here is derived from an EMBL/GenBank/DDBJ whole genome shotgun (WGS) entry which is preliminary data.</text>
</comment>
<dbReference type="Proteomes" id="UP000315289">
    <property type="component" value="Unassembled WGS sequence"/>
</dbReference>
<accession>A0A557SXX5</accession>
<sequence>MDRIVHKTGFRYALNEVEHLQLLGYPYLLSYSEKSIMNSDYHLI</sequence>
<dbReference type="EMBL" id="VOAH01000003">
    <property type="protein sequence ID" value="TVP41442.1"/>
    <property type="molecule type" value="Genomic_DNA"/>
</dbReference>
<dbReference type="AlphaFoldDB" id="A0A557SXX5"/>
<keyword evidence="2" id="KW-1185">Reference proteome</keyword>
<evidence type="ECO:0000313" key="2">
    <source>
        <dbReference type="Proteomes" id="UP000315289"/>
    </source>
</evidence>
<organism evidence="1 2">
    <name type="scientific">Candidatus Nitrosocosmicus arcticus</name>
    <dbReference type="NCBI Taxonomy" id="2035267"/>
    <lineage>
        <taxon>Archaea</taxon>
        <taxon>Nitrososphaerota</taxon>
        <taxon>Nitrososphaeria</taxon>
        <taxon>Nitrososphaerales</taxon>
        <taxon>Nitrososphaeraceae</taxon>
        <taxon>Candidatus Nitrosocosmicus</taxon>
    </lineage>
</organism>
<evidence type="ECO:0000313" key="1">
    <source>
        <dbReference type="EMBL" id="TVP41442.1"/>
    </source>
</evidence>
<gene>
    <name evidence="1" type="ORF">NARC_30156</name>
</gene>
<name>A0A557SXX5_9ARCH</name>
<proteinExistence type="predicted"/>